<dbReference type="PROSITE" id="PS51828">
    <property type="entry name" value="PTX_2"/>
    <property type="match status" value="1"/>
</dbReference>
<evidence type="ECO:0000256" key="2">
    <source>
        <dbReference type="ARBA" id="ARBA00022486"/>
    </source>
</evidence>
<feature type="signal peptide" evidence="10">
    <location>
        <begin position="1"/>
        <end position="19"/>
    </location>
</feature>
<dbReference type="CDD" id="cd00152">
    <property type="entry name" value="PTX"/>
    <property type="match status" value="1"/>
</dbReference>
<sequence>MAISPPCLLVLAGLLGSLANKDLQNKVFVFPTASNRAAVFLKAPLQQPLTGFTVCLRSYTLLTRGYGLFSYATRRSHNELLLYKLSPNQYSLYVGAYSVTFNLPEKQGSKSNWEHICVSWDSATGLVELWVDGRPLPRTGLKKGYSINPEASIVLGQDQDSFGGGFATKESFVGEMKDVYMWDRVLTADEVNLVWNGHNVNSSLINWRSLNYETRGYVVLKPFLFPGQLSRNCSSLSLP</sequence>
<accession>A0ABM5F3N2</accession>
<dbReference type="InterPro" id="IPR030476">
    <property type="entry name" value="Pentaxin_CS"/>
</dbReference>
<keyword evidence="2" id="KW-0011">Acute phase</keyword>
<keyword evidence="7" id="KW-1015">Disulfide bond</keyword>
<keyword evidence="6 10" id="KW-0106">Calcium</keyword>
<comment type="subcellular location">
    <subcellularLocation>
        <location evidence="1 10">Secreted</location>
    </subcellularLocation>
</comment>
<evidence type="ECO:0000256" key="10">
    <source>
        <dbReference type="RuleBase" id="RU362112"/>
    </source>
</evidence>
<dbReference type="PANTHER" id="PTHR45869:SF7">
    <property type="entry name" value="C-REACTIVE PROTEIN"/>
    <property type="match status" value="1"/>
</dbReference>
<evidence type="ECO:0000256" key="9">
    <source>
        <dbReference type="PROSITE-ProRule" id="PRU01172"/>
    </source>
</evidence>
<dbReference type="Pfam" id="PF00354">
    <property type="entry name" value="Pentaxin"/>
    <property type="match status" value="1"/>
</dbReference>
<evidence type="ECO:0000256" key="6">
    <source>
        <dbReference type="ARBA" id="ARBA00022837"/>
    </source>
</evidence>
<proteinExistence type="inferred from homology"/>
<dbReference type="SMART" id="SM00159">
    <property type="entry name" value="PTX"/>
    <property type="match status" value="1"/>
</dbReference>
<dbReference type="PROSITE" id="PS00289">
    <property type="entry name" value="PTX_1"/>
    <property type="match status" value="1"/>
</dbReference>
<protein>
    <recommendedName>
        <fullName evidence="10">Pentraxin family member</fullName>
    </recommendedName>
</protein>
<name>A0ABM5F3N2_9SAUR</name>
<evidence type="ECO:0000256" key="8">
    <source>
        <dbReference type="ARBA" id="ARBA00038102"/>
    </source>
</evidence>
<keyword evidence="12" id="KW-1185">Reference proteome</keyword>
<dbReference type="Proteomes" id="UP001652642">
    <property type="component" value="Chromosome 15"/>
</dbReference>
<evidence type="ECO:0000256" key="5">
    <source>
        <dbReference type="ARBA" id="ARBA00022729"/>
    </source>
</evidence>
<keyword evidence="3" id="KW-0964">Secreted</keyword>
<evidence type="ECO:0000256" key="3">
    <source>
        <dbReference type="ARBA" id="ARBA00022525"/>
    </source>
</evidence>
<reference evidence="13" key="1">
    <citation type="submission" date="2025-08" db="UniProtKB">
        <authorList>
            <consortium name="RefSeq"/>
        </authorList>
    </citation>
    <scope>IDENTIFICATION</scope>
</reference>
<comment type="caution">
    <text evidence="9">Lacks conserved residue(s) required for the propagation of feature annotation.</text>
</comment>
<comment type="subunit">
    <text evidence="10">Homopentamer. Pentaxin (or pentraxin) have a discoid arrangement of 5 non-covalently bound subunits.</text>
</comment>
<evidence type="ECO:0000256" key="1">
    <source>
        <dbReference type="ARBA" id="ARBA00004613"/>
    </source>
</evidence>
<dbReference type="GeneID" id="140702771"/>
<feature type="chain" id="PRO_5044955420" description="Pentraxin family member" evidence="10">
    <location>
        <begin position="20"/>
        <end position="239"/>
    </location>
</feature>
<dbReference type="InterPro" id="IPR013320">
    <property type="entry name" value="ConA-like_dom_sf"/>
</dbReference>
<dbReference type="InterPro" id="IPR001759">
    <property type="entry name" value="PTX_dom"/>
</dbReference>
<gene>
    <name evidence="13" type="primary">LOC140702771</name>
</gene>
<comment type="similarity">
    <text evidence="8 10">Belongs to the pentraxin family.</text>
</comment>
<evidence type="ECO:0000259" key="11">
    <source>
        <dbReference type="PROSITE" id="PS51828"/>
    </source>
</evidence>
<dbReference type="RefSeq" id="XP_072840002.1">
    <property type="nucleotide sequence ID" value="XM_072983901.1"/>
</dbReference>
<dbReference type="PANTHER" id="PTHR45869">
    <property type="entry name" value="C-REACTIVE PROTEIN-RELATED"/>
    <property type="match status" value="1"/>
</dbReference>
<keyword evidence="4 10" id="KW-0479">Metal-binding</keyword>
<evidence type="ECO:0000256" key="4">
    <source>
        <dbReference type="ARBA" id="ARBA00022723"/>
    </source>
</evidence>
<feature type="domain" description="Pentraxin (PTX)" evidence="11">
    <location>
        <begin position="24"/>
        <end position="226"/>
    </location>
</feature>
<keyword evidence="5 10" id="KW-0732">Signal</keyword>
<evidence type="ECO:0000313" key="13">
    <source>
        <dbReference type="RefSeq" id="XP_072840002.1"/>
    </source>
</evidence>
<comment type="cofactor">
    <cofactor evidence="10">
        <name>Ca(2+)</name>
        <dbReference type="ChEBI" id="CHEBI:29108"/>
    </cofactor>
    <text evidence="10">Binds 2 calcium ions per subunit.</text>
</comment>
<dbReference type="Gene3D" id="2.60.120.200">
    <property type="match status" value="1"/>
</dbReference>
<dbReference type="PRINTS" id="PR00895">
    <property type="entry name" value="PENTAXIN"/>
</dbReference>
<evidence type="ECO:0000256" key="7">
    <source>
        <dbReference type="ARBA" id="ARBA00023157"/>
    </source>
</evidence>
<organism evidence="12 13">
    <name type="scientific">Pogona vitticeps</name>
    <name type="common">central bearded dragon</name>
    <dbReference type="NCBI Taxonomy" id="103695"/>
    <lineage>
        <taxon>Eukaryota</taxon>
        <taxon>Metazoa</taxon>
        <taxon>Chordata</taxon>
        <taxon>Craniata</taxon>
        <taxon>Vertebrata</taxon>
        <taxon>Euteleostomi</taxon>
        <taxon>Lepidosauria</taxon>
        <taxon>Squamata</taxon>
        <taxon>Bifurcata</taxon>
        <taxon>Unidentata</taxon>
        <taxon>Episquamata</taxon>
        <taxon>Toxicofera</taxon>
        <taxon>Iguania</taxon>
        <taxon>Acrodonta</taxon>
        <taxon>Agamidae</taxon>
        <taxon>Amphibolurinae</taxon>
        <taxon>Pogona</taxon>
    </lineage>
</organism>
<dbReference type="SUPFAM" id="SSF49899">
    <property type="entry name" value="Concanavalin A-like lectins/glucanases"/>
    <property type="match status" value="1"/>
</dbReference>
<dbReference type="InterPro" id="IPR051005">
    <property type="entry name" value="Pentraxin_domain"/>
</dbReference>
<evidence type="ECO:0000313" key="12">
    <source>
        <dbReference type="Proteomes" id="UP001652642"/>
    </source>
</evidence>